<dbReference type="KEGG" id="ptan:CRYO30217_03000"/>
<evidence type="ECO:0008006" key="3">
    <source>
        <dbReference type="Google" id="ProtNLM"/>
    </source>
</evidence>
<proteinExistence type="predicted"/>
<evidence type="ECO:0000313" key="2">
    <source>
        <dbReference type="Proteomes" id="UP000683507"/>
    </source>
</evidence>
<keyword evidence="2" id="KW-1185">Reference proteome</keyword>
<dbReference type="RefSeq" id="WP_258543195.1">
    <property type="nucleotide sequence ID" value="NZ_OU015584.1"/>
</dbReference>
<sequence length="329" mass="37105">MNRFLIILIALISLGKVKAQDFHLSMYDAAPLFLNPAMTGVFEGDWRVHTHYRTQWKTVNFKPYTTGAVSFDLPVKKWGFGAQIMNYRAGIGNYNAFQALISGAYTVPIDANKFHNLSMGTQFGWTQKSIEYQLHTFDNQYTTANGGGFDQSINSQEYFTGQSVGVPDLNAGLLYYYSKQESKINPFLGISAFNLLTPTESFFAGPNKLPIRIYVHAGTRVNITEHFFVLPKVLIMQQESFREQTLAIDAGLYLKEVEMYLLAGSIFRNKDALVLSLGARRKNYIAKIAYDFNVSTLQPSTSGRGGFEVSFTYMKQKYKPKGAKICPRL</sequence>
<name>A0A916JPW8_9FLAO</name>
<dbReference type="Proteomes" id="UP000683507">
    <property type="component" value="Chromosome"/>
</dbReference>
<reference evidence="1" key="1">
    <citation type="submission" date="2021-04" db="EMBL/GenBank/DDBJ databases">
        <authorList>
            <person name="Rodrigo-Torres L."/>
            <person name="Arahal R. D."/>
            <person name="Lucena T."/>
        </authorList>
    </citation>
    <scope>NUCLEOTIDE SEQUENCE</scope>
    <source>
        <strain evidence="1">AS29M-1</strain>
    </source>
</reference>
<evidence type="ECO:0000313" key="1">
    <source>
        <dbReference type="EMBL" id="CAG5086079.1"/>
    </source>
</evidence>
<dbReference type="NCBIfam" id="TIGR03519">
    <property type="entry name" value="T9SS_PorP_fam"/>
    <property type="match status" value="1"/>
</dbReference>
<dbReference type="EMBL" id="OU015584">
    <property type="protein sequence ID" value="CAG5086079.1"/>
    <property type="molecule type" value="Genomic_DNA"/>
</dbReference>
<accession>A0A916JPW8</accession>
<dbReference type="InterPro" id="IPR019861">
    <property type="entry name" value="PorP/SprF_Bacteroidetes"/>
</dbReference>
<dbReference type="AlphaFoldDB" id="A0A916JPW8"/>
<protein>
    <recommendedName>
        <fullName evidence="3">Type IX secretion system membrane protein PorP/SprF</fullName>
    </recommendedName>
</protein>
<organism evidence="1 2">
    <name type="scientific">Parvicella tangerina</name>
    <dbReference type="NCBI Taxonomy" id="2829795"/>
    <lineage>
        <taxon>Bacteria</taxon>
        <taxon>Pseudomonadati</taxon>
        <taxon>Bacteroidota</taxon>
        <taxon>Flavobacteriia</taxon>
        <taxon>Flavobacteriales</taxon>
        <taxon>Parvicellaceae</taxon>
        <taxon>Parvicella</taxon>
    </lineage>
</organism>
<dbReference type="Pfam" id="PF11751">
    <property type="entry name" value="PorP_SprF"/>
    <property type="match status" value="1"/>
</dbReference>
<gene>
    <name evidence="1" type="ORF">CRYO30217_03000</name>
</gene>